<dbReference type="AlphaFoldDB" id="A0A9K3PMU4"/>
<sequence length="360" mass="37699">MLLYHSLLFLSITAIANGELSRQECIDQGGQVVGDIGDGAIFSPSYLCESNGMPPIDIVVATDGEPIATDGEVCCSSAEGGGISDAEAGISEAECNAQGGILVDSIAGCIDQLPALGTVASDPARQDTLLCCPGGATPIPPPATDRIEYTREECLQNNGIIVGDIGDGAIFQPEYVCESNGQPPLANILQDTPPFAIEGEVCCGMEDEVVAEEEDTDLVGEDNDSVADRDEITRQECIERGGQIVGDIGDGATQRDDYLCETNGEPPIANVVADEGEPIAIEGEICCGTSEPASEDWDVAGNSTLMPTEEDDFDFNSTLMPTEDDDFDVNITMPDDSSPFPRCIGAVVGAIMVLFTTLLV</sequence>
<feature type="chain" id="PRO_5039937087" evidence="1">
    <location>
        <begin position="19"/>
        <end position="360"/>
    </location>
</feature>
<name>A0A9K3PMU4_9STRA</name>
<feature type="signal peptide" evidence="1">
    <location>
        <begin position="1"/>
        <end position="18"/>
    </location>
</feature>
<evidence type="ECO:0000256" key="1">
    <source>
        <dbReference type="SAM" id="SignalP"/>
    </source>
</evidence>
<accession>A0A9K3PMU4</accession>
<keyword evidence="3" id="KW-1185">Reference proteome</keyword>
<evidence type="ECO:0000313" key="2">
    <source>
        <dbReference type="EMBL" id="KAG7350804.1"/>
    </source>
</evidence>
<evidence type="ECO:0000313" key="3">
    <source>
        <dbReference type="Proteomes" id="UP000693970"/>
    </source>
</evidence>
<protein>
    <submittedName>
        <fullName evidence="2">Uncharacterized protein</fullName>
    </submittedName>
</protein>
<proteinExistence type="predicted"/>
<reference evidence="2" key="2">
    <citation type="submission" date="2021-04" db="EMBL/GenBank/DDBJ databases">
        <authorList>
            <person name="Podell S."/>
        </authorList>
    </citation>
    <scope>NUCLEOTIDE SEQUENCE</scope>
    <source>
        <strain evidence="2">Hildebrandi</strain>
    </source>
</reference>
<dbReference type="Proteomes" id="UP000693970">
    <property type="component" value="Unassembled WGS sequence"/>
</dbReference>
<dbReference type="EMBL" id="JAGRRH010000018">
    <property type="protein sequence ID" value="KAG7350804.1"/>
    <property type="molecule type" value="Genomic_DNA"/>
</dbReference>
<comment type="caution">
    <text evidence="2">The sequence shown here is derived from an EMBL/GenBank/DDBJ whole genome shotgun (WGS) entry which is preliminary data.</text>
</comment>
<gene>
    <name evidence="2" type="ORF">IV203_010164</name>
</gene>
<organism evidence="2 3">
    <name type="scientific">Nitzschia inconspicua</name>
    <dbReference type="NCBI Taxonomy" id="303405"/>
    <lineage>
        <taxon>Eukaryota</taxon>
        <taxon>Sar</taxon>
        <taxon>Stramenopiles</taxon>
        <taxon>Ochrophyta</taxon>
        <taxon>Bacillariophyta</taxon>
        <taxon>Bacillariophyceae</taxon>
        <taxon>Bacillariophycidae</taxon>
        <taxon>Bacillariales</taxon>
        <taxon>Bacillariaceae</taxon>
        <taxon>Nitzschia</taxon>
    </lineage>
</organism>
<reference evidence="2" key="1">
    <citation type="journal article" date="2021" name="Sci. Rep.">
        <title>Diploid genomic architecture of Nitzschia inconspicua, an elite biomass production diatom.</title>
        <authorList>
            <person name="Oliver A."/>
            <person name="Podell S."/>
            <person name="Pinowska A."/>
            <person name="Traller J.C."/>
            <person name="Smith S.R."/>
            <person name="McClure R."/>
            <person name="Beliaev A."/>
            <person name="Bohutskyi P."/>
            <person name="Hill E.A."/>
            <person name="Rabines A."/>
            <person name="Zheng H."/>
            <person name="Allen L.Z."/>
            <person name="Kuo A."/>
            <person name="Grigoriev I.V."/>
            <person name="Allen A.E."/>
            <person name="Hazlebeck D."/>
            <person name="Allen E.E."/>
        </authorList>
    </citation>
    <scope>NUCLEOTIDE SEQUENCE</scope>
    <source>
        <strain evidence="2">Hildebrandi</strain>
    </source>
</reference>
<dbReference type="OrthoDB" id="55926at2759"/>
<keyword evidence="1" id="KW-0732">Signal</keyword>